<dbReference type="EMBL" id="CM037155">
    <property type="protein sequence ID" value="KAH7846340.1"/>
    <property type="molecule type" value="Genomic_DNA"/>
</dbReference>
<dbReference type="Proteomes" id="UP000828048">
    <property type="component" value="Chromosome 5"/>
</dbReference>
<sequence length="340" mass="39814">MQLTNAERSKHPDLCHMAWYFPVLLVRKILQYPPPNEWDIDKMCQHYLGDHQFTAKLSACKSIYLPLNHNNDHWICIKVDLVNEKTYLFDSMPHRPSHYACFNVARKVRQFGALYQQDVSKFNVLNLERQPLQDYTDTYDCGLFVIKFMRGYDYPPGVHMMESNERPRLILDLVLDVNNRTAFDVLHIFDEWRADKGDIASFLYKTIYRYVVFFVQQVQRGGDGDTVPLYDPPPNCYCGVKADLRIVGPLKITKGRLYFACLKKNLEGCGYFRWCLPKSWAKQGEVEVYDKDEQTLEDGIHDGDLRTSVDRLQQEVRFMKQMLWGFILCLIAVVVLPMVV</sequence>
<accession>A0ACB7Y078</accession>
<organism evidence="1 2">
    <name type="scientific">Vaccinium darrowii</name>
    <dbReference type="NCBI Taxonomy" id="229202"/>
    <lineage>
        <taxon>Eukaryota</taxon>
        <taxon>Viridiplantae</taxon>
        <taxon>Streptophyta</taxon>
        <taxon>Embryophyta</taxon>
        <taxon>Tracheophyta</taxon>
        <taxon>Spermatophyta</taxon>
        <taxon>Magnoliopsida</taxon>
        <taxon>eudicotyledons</taxon>
        <taxon>Gunneridae</taxon>
        <taxon>Pentapetalae</taxon>
        <taxon>asterids</taxon>
        <taxon>Ericales</taxon>
        <taxon>Ericaceae</taxon>
        <taxon>Vaccinioideae</taxon>
        <taxon>Vaccinieae</taxon>
        <taxon>Vaccinium</taxon>
    </lineage>
</organism>
<comment type="caution">
    <text evidence="1">The sequence shown here is derived from an EMBL/GenBank/DDBJ whole genome shotgun (WGS) entry which is preliminary data.</text>
</comment>
<proteinExistence type="predicted"/>
<keyword evidence="2" id="KW-1185">Reference proteome</keyword>
<name>A0ACB7Y078_9ERIC</name>
<evidence type="ECO:0000313" key="2">
    <source>
        <dbReference type="Proteomes" id="UP000828048"/>
    </source>
</evidence>
<gene>
    <name evidence="1" type="ORF">Vadar_012704</name>
</gene>
<protein>
    <submittedName>
        <fullName evidence="1">Uncharacterized protein</fullName>
    </submittedName>
</protein>
<evidence type="ECO:0000313" key="1">
    <source>
        <dbReference type="EMBL" id="KAH7846340.1"/>
    </source>
</evidence>
<reference evidence="1 2" key="1">
    <citation type="journal article" date="2021" name="Hortic Res">
        <title>High-quality reference genome and annotation aids understanding of berry development for evergreen blueberry (Vaccinium darrowii).</title>
        <authorList>
            <person name="Yu J."/>
            <person name="Hulse-Kemp A.M."/>
            <person name="Babiker E."/>
            <person name="Staton M."/>
        </authorList>
    </citation>
    <scope>NUCLEOTIDE SEQUENCE [LARGE SCALE GENOMIC DNA]</scope>
    <source>
        <strain evidence="2">cv. NJ 8807/NJ 8810</strain>
        <tissue evidence="1">Young leaf</tissue>
    </source>
</reference>